<dbReference type="Pfam" id="PF07969">
    <property type="entry name" value="Amidohydro_3"/>
    <property type="match status" value="1"/>
</dbReference>
<comment type="caution">
    <text evidence="2">The sequence shown here is derived from an EMBL/GenBank/DDBJ whole genome shotgun (WGS) entry which is preliminary data.</text>
</comment>
<dbReference type="InterPro" id="IPR013108">
    <property type="entry name" value="Amidohydro_3"/>
</dbReference>
<keyword evidence="3" id="KW-1185">Reference proteome</keyword>
<evidence type="ECO:0000259" key="1">
    <source>
        <dbReference type="Pfam" id="PF07969"/>
    </source>
</evidence>
<gene>
    <name evidence="2" type="ORF">H4687_000927</name>
</gene>
<dbReference type="InterPro" id="IPR011059">
    <property type="entry name" value="Metal-dep_hydrolase_composite"/>
</dbReference>
<dbReference type="Gene3D" id="3.20.20.140">
    <property type="entry name" value="Metal-dependent hydrolases"/>
    <property type="match status" value="1"/>
</dbReference>
<reference evidence="2 3" key="1">
    <citation type="submission" date="2020-10" db="EMBL/GenBank/DDBJ databases">
        <title>Sequencing the genomes of 1000 actinobacteria strains.</title>
        <authorList>
            <person name="Klenk H.-P."/>
        </authorList>
    </citation>
    <scope>NUCLEOTIDE SEQUENCE [LARGE SCALE GENOMIC DNA]</scope>
    <source>
        <strain evidence="2 3">DSM 41803</strain>
    </source>
</reference>
<dbReference type="PANTHER" id="PTHR22642">
    <property type="entry name" value="IMIDAZOLONEPROPIONASE"/>
    <property type="match status" value="1"/>
</dbReference>
<feature type="domain" description="Amidohydrolase 3" evidence="1">
    <location>
        <begin position="8"/>
        <end position="80"/>
    </location>
</feature>
<dbReference type="Proteomes" id="UP000629287">
    <property type="component" value="Unassembled WGS sequence"/>
</dbReference>
<evidence type="ECO:0000313" key="3">
    <source>
        <dbReference type="Proteomes" id="UP000629287"/>
    </source>
</evidence>
<name>A0A8I0P3Q0_9ACTN</name>
<dbReference type="PANTHER" id="PTHR22642:SF2">
    <property type="entry name" value="PROTEIN LONG AFTER FAR-RED 3"/>
    <property type="match status" value="1"/>
</dbReference>
<proteinExistence type="predicted"/>
<dbReference type="AlphaFoldDB" id="A0A8I0P3Q0"/>
<sequence>MVERASESGRLIGADEAVTVEEALRAYTIEAARACQGESDAGTLAPGKRADLVVLGDDPRRVEVSRIGEIEVVRTFVEGEDTS</sequence>
<dbReference type="GO" id="GO:0016810">
    <property type="term" value="F:hydrolase activity, acting on carbon-nitrogen (but not peptide) bonds"/>
    <property type="evidence" value="ECO:0007669"/>
    <property type="project" value="InterPro"/>
</dbReference>
<dbReference type="Gene3D" id="2.30.40.10">
    <property type="entry name" value="Urease, subunit C, domain 1"/>
    <property type="match status" value="1"/>
</dbReference>
<dbReference type="GeneID" id="96768313"/>
<protein>
    <submittedName>
        <fullName evidence="2">Putative amidohydrolase YtcJ</fullName>
    </submittedName>
</protein>
<accession>A0A8I0P3Q0</accession>
<dbReference type="RefSeq" id="WP_046914597.1">
    <property type="nucleotide sequence ID" value="NZ_JADBGF010000001.1"/>
</dbReference>
<organism evidence="2 3">
    <name type="scientific">Streptomyces stelliscabiei</name>
    <dbReference type="NCBI Taxonomy" id="146820"/>
    <lineage>
        <taxon>Bacteria</taxon>
        <taxon>Bacillati</taxon>
        <taxon>Actinomycetota</taxon>
        <taxon>Actinomycetes</taxon>
        <taxon>Kitasatosporales</taxon>
        <taxon>Streptomycetaceae</taxon>
        <taxon>Streptomyces</taxon>
    </lineage>
</organism>
<keyword evidence="2" id="KW-0378">Hydrolase</keyword>
<dbReference type="SUPFAM" id="SSF51338">
    <property type="entry name" value="Composite domain of metallo-dependent hydrolases"/>
    <property type="match status" value="1"/>
</dbReference>
<evidence type="ECO:0000313" key="2">
    <source>
        <dbReference type="EMBL" id="MBE1594798.1"/>
    </source>
</evidence>
<dbReference type="EMBL" id="JADBGF010000001">
    <property type="protein sequence ID" value="MBE1594798.1"/>
    <property type="molecule type" value="Genomic_DNA"/>
</dbReference>